<dbReference type="Pfam" id="PF08243">
    <property type="entry name" value="SPT2"/>
    <property type="match status" value="1"/>
</dbReference>
<evidence type="ECO:0008006" key="6">
    <source>
        <dbReference type="Google" id="ProtNLM"/>
    </source>
</evidence>
<feature type="region of interest" description="Disordered" evidence="3">
    <location>
        <begin position="316"/>
        <end position="337"/>
    </location>
</feature>
<feature type="region of interest" description="Disordered" evidence="3">
    <location>
        <begin position="1"/>
        <end position="127"/>
    </location>
</feature>
<feature type="region of interest" description="Disordered" evidence="3">
    <location>
        <begin position="170"/>
        <end position="283"/>
    </location>
</feature>
<evidence type="ECO:0000313" key="4">
    <source>
        <dbReference type="EMBL" id="WEW58486.1"/>
    </source>
</evidence>
<accession>A0AAF0DGZ5</accession>
<reference evidence="4" key="1">
    <citation type="submission" date="2023-03" db="EMBL/GenBank/DDBJ databases">
        <title>Emydomyces testavorans Genome Sequence.</title>
        <authorList>
            <person name="Hoyer L."/>
        </authorList>
    </citation>
    <scope>NUCLEOTIDE SEQUENCE</scope>
    <source>
        <strain evidence="4">16-2883</strain>
    </source>
</reference>
<evidence type="ECO:0000256" key="1">
    <source>
        <dbReference type="ARBA" id="ARBA00006461"/>
    </source>
</evidence>
<sequence length="337" mass="36595">MSFLNSVLTSIGTGDASITPPPAQRKTTANPVPCVTHKAPAIQSNGSAFGPKRKAEQDIPRAASKLSKVTKPTVAQTSLPSRPNPPHVSTKSASTFKSATSPTSKSTPPPQKPVNSAPSKPPPKGSFADIMAKAKALQQEKPLAVGVIKHQTVMKERMSKAKRERLLKEAKQRELEANKGRKLTGARVSPSVAARFKDEKGHPRRVSAEPGYKGTARPSSAPAYGGTAGLPSRREPSRGTPKANHMKQPRGRIRDEYLGTDEEDEGDYYYGANDDYDDYSDASSDMEAGVVDMEEEEQQALRLAKAEDERELKAEMEAKKAKLERKKKLSALSRARR</sequence>
<gene>
    <name evidence="4" type="ORF">PRK78_003954</name>
</gene>
<dbReference type="Proteomes" id="UP001219355">
    <property type="component" value="Chromosome 2"/>
</dbReference>
<dbReference type="AlphaFoldDB" id="A0AAF0DGZ5"/>
<comment type="similarity">
    <text evidence="1">Belongs to the SPT2 family.</text>
</comment>
<feature type="compositionally biased region" description="Polar residues" evidence="3">
    <location>
        <begin position="1"/>
        <end position="12"/>
    </location>
</feature>
<evidence type="ECO:0000256" key="3">
    <source>
        <dbReference type="SAM" id="MobiDB-lite"/>
    </source>
</evidence>
<dbReference type="InterPro" id="IPR013256">
    <property type="entry name" value="Chromatin_SPT2"/>
</dbReference>
<keyword evidence="2" id="KW-0175">Coiled coil</keyword>
<proteinExistence type="inferred from homology"/>
<dbReference type="SMART" id="SM00784">
    <property type="entry name" value="SPT2"/>
    <property type="match status" value="1"/>
</dbReference>
<feature type="compositionally biased region" description="Acidic residues" evidence="3">
    <location>
        <begin position="258"/>
        <end position="267"/>
    </location>
</feature>
<feature type="compositionally biased region" description="Basic residues" evidence="3">
    <location>
        <begin position="322"/>
        <end position="337"/>
    </location>
</feature>
<keyword evidence="5" id="KW-1185">Reference proteome</keyword>
<feature type="compositionally biased region" description="Low complexity" evidence="3">
    <location>
        <begin position="89"/>
        <end position="106"/>
    </location>
</feature>
<dbReference type="EMBL" id="CP120628">
    <property type="protein sequence ID" value="WEW58486.1"/>
    <property type="molecule type" value="Genomic_DNA"/>
</dbReference>
<evidence type="ECO:0000313" key="5">
    <source>
        <dbReference type="Proteomes" id="UP001219355"/>
    </source>
</evidence>
<feature type="compositionally biased region" description="Basic and acidic residues" evidence="3">
    <location>
        <begin position="170"/>
        <end position="179"/>
    </location>
</feature>
<protein>
    <recommendedName>
        <fullName evidence="6">SPT2 chromatin protein</fullName>
    </recommendedName>
</protein>
<organism evidence="4 5">
    <name type="scientific">Emydomyces testavorans</name>
    <dbReference type="NCBI Taxonomy" id="2070801"/>
    <lineage>
        <taxon>Eukaryota</taxon>
        <taxon>Fungi</taxon>
        <taxon>Dikarya</taxon>
        <taxon>Ascomycota</taxon>
        <taxon>Pezizomycotina</taxon>
        <taxon>Eurotiomycetes</taxon>
        <taxon>Eurotiomycetidae</taxon>
        <taxon>Onygenales</taxon>
        <taxon>Nannizziopsiaceae</taxon>
        <taxon>Emydomyces</taxon>
    </lineage>
</organism>
<evidence type="ECO:0000256" key="2">
    <source>
        <dbReference type="ARBA" id="ARBA00023054"/>
    </source>
</evidence>
<name>A0AAF0DGZ5_9EURO</name>